<name>A0A250XS37_9CHLO</name>
<comment type="caution">
    <text evidence="2">The sequence shown here is derived from an EMBL/GenBank/DDBJ whole genome shotgun (WGS) entry which is preliminary data.</text>
</comment>
<evidence type="ECO:0000256" key="1">
    <source>
        <dbReference type="SAM" id="Coils"/>
    </source>
</evidence>
<protein>
    <submittedName>
        <fullName evidence="2">Uncharacterized protein</fullName>
    </submittedName>
</protein>
<dbReference type="Proteomes" id="UP000232323">
    <property type="component" value="Unassembled WGS sequence"/>
</dbReference>
<reference evidence="2 3" key="1">
    <citation type="submission" date="2017-08" db="EMBL/GenBank/DDBJ databases">
        <title>Acidophilic green algal genome provides insights into adaptation to an acidic environment.</title>
        <authorList>
            <person name="Hirooka S."/>
            <person name="Hirose Y."/>
            <person name="Kanesaki Y."/>
            <person name="Higuchi S."/>
            <person name="Fujiwara T."/>
            <person name="Onuma R."/>
            <person name="Era A."/>
            <person name="Ohbayashi R."/>
            <person name="Uzuka A."/>
            <person name="Nozaki H."/>
            <person name="Yoshikawa H."/>
            <person name="Miyagishima S.Y."/>
        </authorList>
    </citation>
    <scope>NUCLEOTIDE SEQUENCE [LARGE SCALE GENOMIC DNA]</scope>
    <source>
        <strain evidence="2 3">NIES-2499</strain>
    </source>
</reference>
<keyword evidence="1" id="KW-0175">Coiled coil</keyword>
<evidence type="ECO:0000313" key="3">
    <source>
        <dbReference type="Proteomes" id="UP000232323"/>
    </source>
</evidence>
<gene>
    <name evidence="2" type="ORF">CEUSTIGMA_g13248.t1</name>
</gene>
<accession>A0A250XS37</accession>
<dbReference type="EMBL" id="BEGY01000195">
    <property type="protein sequence ID" value="GAX85833.1"/>
    <property type="molecule type" value="Genomic_DNA"/>
</dbReference>
<organism evidence="2 3">
    <name type="scientific">Chlamydomonas eustigma</name>
    <dbReference type="NCBI Taxonomy" id="1157962"/>
    <lineage>
        <taxon>Eukaryota</taxon>
        <taxon>Viridiplantae</taxon>
        <taxon>Chlorophyta</taxon>
        <taxon>core chlorophytes</taxon>
        <taxon>Chlorophyceae</taxon>
        <taxon>CS clade</taxon>
        <taxon>Chlamydomonadales</taxon>
        <taxon>Chlamydomonadaceae</taxon>
        <taxon>Chlamydomonas</taxon>
    </lineage>
</organism>
<dbReference type="AlphaFoldDB" id="A0A250XS37"/>
<keyword evidence="3" id="KW-1185">Reference proteome</keyword>
<feature type="coiled-coil region" evidence="1">
    <location>
        <begin position="116"/>
        <end position="150"/>
    </location>
</feature>
<sequence>MTNVRQNSLDLFTRDMEIFSEIGHVHVDAFSPTLPSLAYPSPTQDWAFNRVDALSQMNGCDGAGRNDGGHSKVSDSRGPCLETVKSVGWKQQPSNSLDGAAKKIKTTRWKKEKSRMGCLEQQQQEKQALADEALRENKKLKLRAKAMEHILAARERQLSILKQYHRLCGPGSTDPNSHEAKEYREAATATLPHLGAKFRKFVDDASLKFLQISNNEKRGDTSANKTIQESMTAKLLDLCSATGQAFTLNPCMQFEMSTYRVDLHASGAPPDRAHWEKVVMELHMEQEQLEEVAICWDMDVKAMAQSHDELLTVQTELAQTTSGLRLHQLQQTLTAAMHHEGIAYRTLCFTLYGQILAPVQLAKVFVHSFPYFPHARELMSCMVGLRMPVIAHAGAVSKG</sequence>
<dbReference type="OrthoDB" id="548708at2759"/>
<evidence type="ECO:0000313" key="2">
    <source>
        <dbReference type="EMBL" id="GAX85833.1"/>
    </source>
</evidence>
<proteinExistence type="predicted"/>